<dbReference type="RefSeq" id="WP_305933334.1">
    <property type="nucleotide sequence ID" value="NZ_JAVAIM010000001.1"/>
</dbReference>
<gene>
    <name evidence="2" type="ORF">Q9K02_13325</name>
</gene>
<keyword evidence="1" id="KW-0812">Transmembrane</keyword>
<name>A0ABT9HSI4_9SPHN</name>
<protein>
    <submittedName>
        <fullName evidence="2">Uncharacterized protein</fullName>
    </submittedName>
</protein>
<organism evidence="2 3">
    <name type="scientific">Qipengyuania profundimaris</name>
    <dbReference type="NCBI Taxonomy" id="3067652"/>
    <lineage>
        <taxon>Bacteria</taxon>
        <taxon>Pseudomonadati</taxon>
        <taxon>Pseudomonadota</taxon>
        <taxon>Alphaproteobacteria</taxon>
        <taxon>Sphingomonadales</taxon>
        <taxon>Erythrobacteraceae</taxon>
        <taxon>Qipengyuania</taxon>
    </lineage>
</organism>
<evidence type="ECO:0000313" key="2">
    <source>
        <dbReference type="EMBL" id="MDP4576118.1"/>
    </source>
</evidence>
<sequence>MEFWPIVFWAAAAYNAVIGAGSLLQSGAPREGRVIGLLVVAFGVVYAIVALDPVRFGPMLWAGVLGKAGVVALMAPALRELETPKALGWILVGDAVFGVLFLAFLLGMG</sequence>
<reference evidence="2 3" key="1">
    <citation type="submission" date="2023-08" db="EMBL/GenBank/DDBJ databases">
        <title>genomic of G39.</title>
        <authorList>
            <person name="Wang Y."/>
        </authorList>
    </citation>
    <scope>NUCLEOTIDE SEQUENCE [LARGE SCALE GENOMIC DNA]</scope>
    <source>
        <strain evidence="2 3">G39</strain>
    </source>
</reference>
<feature type="transmembrane region" description="Helical" evidence="1">
    <location>
        <begin position="36"/>
        <end position="54"/>
    </location>
</feature>
<feature type="transmembrane region" description="Helical" evidence="1">
    <location>
        <begin position="6"/>
        <end position="24"/>
    </location>
</feature>
<keyword evidence="1" id="KW-0472">Membrane</keyword>
<evidence type="ECO:0000256" key="1">
    <source>
        <dbReference type="SAM" id="Phobius"/>
    </source>
</evidence>
<comment type="caution">
    <text evidence="2">The sequence shown here is derived from an EMBL/GenBank/DDBJ whole genome shotgun (WGS) entry which is preliminary data.</text>
</comment>
<dbReference type="Proteomes" id="UP001240639">
    <property type="component" value="Unassembled WGS sequence"/>
</dbReference>
<evidence type="ECO:0000313" key="3">
    <source>
        <dbReference type="Proteomes" id="UP001240639"/>
    </source>
</evidence>
<dbReference type="EMBL" id="JAVAIM010000001">
    <property type="protein sequence ID" value="MDP4576118.1"/>
    <property type="molecule type" value="Genomic_DNA"/>
</dbReference>
<accession>A0ABT9HSI4</accession>
<proteinExistence type="predicted"/>
<keyword evidence="3" id="KW-1185">Reference proteome</keyword>
<keyword evidence="1" id="KW-1133">Transmembrane helix</keyword>
<feature type="transmembrane region" description="Helical" evidence="1">
    <location>
        <begin position="86"/>
        <end position="106"/>
    </location>
</feature>